<keyword evidence="8" id="KW-1185">Reference proteome</keyword>
<feature type="transmembrane region" description="Helical" evidence="6">
    <location>
        <begin position="397"/>
        <end position="415"/>
    </location>
</feature>
<keyword evidence="5 6" id="KW-0472">Membrane</keyword>
<evidence type="ECO:0000256" key="5">
    <source>
        <dbReference type="ARBA" id="ARBA00023136"/>
    </source>
</evidence>
<dbReference type="eggNOG" id="COG2244">
    <property type="taxonomic scope" value="Bacteria"/>
</dbReference>
<keyword evidence="4 6" id="KW-1133">Transmembrane helix</keyword>
<feature type="transmembrane region" description="Helical" evidence="6">
    <location>
        <begin position="120"/>
        <end position="140"/>
    </location>
</feature>
<proteinExistence type="predicted"/>
<dbReference type="OrthoDB" id="493991at2"/>
<dbReference type="RefSeq" id="WP_034959338.1">
    <property type="nucleotide sequence ID" value="NZ_JMIW01000002.1"/>
</dbReference>
<dbReference type="Proteomes" id="UP000027647">
    <property type="component" value="Unassembled WGS sequence"/>
</dbReference>
<dbReference type="GO" id="GO:0005886">
    <property type="term" value="C:plasma membrane"/>
    <property type="evidence" value="ECO:0007669"/>
    <property type="project" value="UniProtKB-SubCell"/>
</dbReference>
<feature type="transmembrane region" description="Helical" evidence="6">
    <location>
        <begin position="87"/>
        <end position="108"/>
    </location>
</feature>
<protein>
    <recommendedName>
        <fullName evidence="9">Polysaccharide biosynthesis protein</fullName>
    </recommendedName>
</protein>
<accession>A0A074MZ04</accession>
<evidence type="ECO:0000313" key="8">
    <source>
        <dbReference type="Proteomes" id="UP000027647"/>
    </source>
</evidence>
<dbReference type="STRING" id="1044.EH31_07570"/>
<comment type="caution">
    <text evidence="7">The sequence shown here is derived from an EMBL/GenBank/DDBJ whole genome shotgun (WGS) entry which is preliminary data.</text>
</comment>
<dbReference type="AlphaFoldDB" id="A0A074MZ04"/>
<sequence length="429" mass="45602">MQKLLGAWGKLVSGNAANGLLQLAIFAIAAQALELAALGVIILIQAYVRVVDGLLNFQSVNVLTNFMADAQEKAGPDRLRGLFKAGLFVDFGTAVFATLVALLCLPLADQLFGFGEDWLWFAAAYCLVILTRTFGAIEAGLRCFDRFGAISLRPVTASSTILFASLIVWVTSGTAQTLLIVWLCAEALANIAFLIWSMLTLRREGLAQLKGANANEAIQGSRNFWQMMWQTNFTYGLRIFSQEGDVLVVGALLGEAAAALLKAAKNLAALIGQFGAPLHRASSVPIARFVAVGETGRAFGFALKSSLGVAALGLIGTATMLVLTPFVLTTAFGPEFEPAYWIVIGLMLAKVLYLAGAALPPMMLALDIAKQFTTMILLGNIAFFGVLFALISPLGLVATVFAHLAFEAVWAIYGWSVTAGKARKAATLP</sequence>
<evidence type="ECO:0000313" key="7">
    <source>
        <dbReference type="EMBL" id="KEO90887.1"/>
    </source>
</evidence>
<dbReference type="EMBL" id="JMIW01000002">
    <property type="protein sequence ID" value="KEO90887.1"/>
    <property type="molecule type" value="Genomic_DNA"/>
</dbReference>
<feature type="transmembrane region" description="Helical" evidence="6">
    <location>
        <begin position="152"/>
        <end position="172"/>
    </location>
</feature>
<name>A0A074MZ04_ERYLO</name>
<feature type="transmembrane region" description="Helical" evidence="6">
    <location>
        <begin position="372"/>
        <end position="391"/>
    </location>
</feature>
<keyword evidence="3 6" id="KW-0812">Transmembrane</keyword>
<organism evidence="7 8">
    <name type="scientific">Erythrobacter longus</name>
    <dbReference type="NCBI Taxonomy" id="1044"/>
    <lineage>
        <taxon>Bacteria</taxon>
        <taxon>Pseudomonadati</taxon>
        <taxon>Pseudomonadota</taxon>
        <taxon>Alphaproteobacteria</taxon>
        <taxon>Sphingomonadales</taxon>
        <taxon>Erythrobacteraceae</taxon>
        <taxon>Erythrobacter/Porphyrobacter group</taxon>
        <taxon>Erythrobacter</taxon>
    </lineage>
</organism>
<reference evidence="7 8" key="1">
    <citation type="submission" date="2014-04" db="EMBL/GenBank/DDBJ databases">
        <title>A comprehensive comparison of genomes of Erythrobacter spp. strains.</title>
        <authorList>
            <person name="Zheng Q."/>
        </authorList>
    </citation>
    <scope>NUCLEOTIDE SEQUENCE [LARGE SCALE GENOMIC DNA]</scope>
    <source>
        <strain evidence="7 8">DSM 6997</strain>
    </source>
</reference>
<feature type="transmembrane region" description="Helical" evidence="6">
    <location>
        <begin position="178"/>
        <end position="201"/>
    </location>
</feature>
<gene>
    <name evidence="7" type="ORF">EH31_07570</name>
</gene>
<evidence type="ECO:0000256" key="4">
    <source>
        <dbReference type="ARBA" id="ARBA00022989"/>
    </source>
</evidence>
<feature type="transmembrane region" description="Helical" evidence="6">
    <location>
        <begin position="340"/>
        <end position="360"/>
    </location>
</feature>
<evidence type="ECO:0000256" key="2">
    <source>
        <dbReference type="ARBA" id="ARBA00022475"/>
    </source>
</evidence>
<evidence type="ECO:0008006" key="9">
    <source>
        <dbReference type="Google" id="ProtNLM"/>
    </source>
</evidence>
<feature type="transmembrane region" description="Helical" evidence="6">
    <location>
        <begin position="20"/>
        <end position="44"/>
    </location>
</feature>
<evidence type="ECO:0000256" key="3">
    <source>
        <dbReference type="ARBA" id="ARBA00022692"/>
    </source>
</evidence>
<feature type="transmembrane region" description="Helical" evidence="6">
    <location>
        <begin position="307"/>
        <end position="328"/>
    </location>
</feature>
<dbReference type="InterPro" id="IPR050833">
    <property type="entry name" value="Poly_Biosynth_Transport"/>
</dbReference>
<evidence type="ECO:0000256" key="6">
    <source>
        <dbReference type="SAM" id="Phobius"/>
    </source>
</evidence>
<dbReference type="PANTHER" id="PTHR30250">
    <property type="entry name" value="PST FAMILY PREDICTED COLANIC ACID TRANSPORTER"/>
    <property type="match status" value="1"/>
</dbReference>
<dbReference type="PANTHER" id="PTHR30250:SF31">
    <property type="entry name" value="INNER MEMBRANE PROTEIN YGHQ"/>
    <property type="match status" value="1"/>
</dbReference>
<keyword evidence="2" id="KW-1003">Cell membrane</keyword>
<evidence type="ECO:0000256" key="1">
    <source>
        <dbReference type="ARBA" id="ARBA00004651"/>
    </source>
</evidence>
<comment type="subcellular location">
    <subcellularLocation>
        <location evidence="1">Cell membrane</location>
        <topology evidence="1">Multi-pass membrane protein</topology>
    </subcellularLocation>
</comment>